<gene>
    <name evidence="2" type="ORF">CAUJ_LOCUS9340</name>
</gene>
<proteinExistence type="predicted"/>
<protein>
    <submittedName>
        <fullName evidence="2">Uncharacterized protein</fullName>
    </submittedName>
</protein>
<evidence type="ECO:0000313" key="2">
    <source>
        <dbReference type="EMBL" id="CAD6193421.1"/>
    </source>
</evidence>
<feature type="chain" id="PRO_5035883139" evidence="1">
    <location>
        <begin position="19"/>
        <end position="109"/>
    </location>
</feature>
<name>A0A8S1HGF4_9PELO</name>
<accession>A0A8S1HGF4</accession>
<evidence type="ECO:0000256" key="1">
    <source>
        <dbReference type="SAM" id="SignalP"/>
    </source>
</evidence>
<keyword evidence="3" id="KW-1185">Reference proteome</keyword>
<evidence type="ECO:0000313" key="3">
    <source>
        <dbReference type="Proteomes" id="UP000835052"/>
    </source>
</evidence>
<organism evidence="2 3">
    <name type="scientific">Caenorhabditis auriculariae</name>
    <dbReference type="NCBI Taxonomy" id="2777116"/>
    <lineage>
        <taxon>Eukaryota</taxon>
        <taxon>Metazoa</taxon>
        <taxon>Ecdysozoa</taxon>
        <taxon>Nematoda</taxon>
        <taxon>Chromadorea</taxon>
        <taxon>Rhabditida</taxon>
        <taxon>Rhabditina</taxon>
        <taxon>Rhabditomorpha</taxon>
        <taxon>Rhabditoidea</taxon>
        <taxon>Rhabditidae</taxon>
        <taxon>Peloderinae</taxon>
        <taxon>Caenorhabditis</taxon>
    </lineage>
</organism>
<feature type="signal peptide" evidence="1">
    <location>
        <begin position="1"/>
        <end position="18"/>
    </location>
</feature>
<dbReference type="EMBL" id="CAJGYM010000035">
    <property type="protein sequence ID" value="CAD6193421.1"/>
    <property type="molecule type" value="Genomic_DNA"/>
</dbReference>
<sequence>MIAKIIVCIAILICLVFAAPVEHKEGKMDCSSLVVCGGDENCIEEMIKIFDMDCLEVSKKDFGDKRGDLKKTCEKSCTVATFNGWAEESYKNILIMHRSSLNSLFLFGE</sequence>
<comment type="caution">
    <text evidence="2">The sequence shown here is derived from an EMBL/GenBank/DDBJ whole genome shotgun (WGS) entry which is preliminary data.</text>
</comment>
<reference evidence="2" key="1">
    <citation type="submission" date="2020-10" db="EMBL/GenBank/DDBJ databases">
        <authorList>
            <person name="Kikuchi T."/>
        </authorList>
    </citation>
    <scope>NUCLEOTIDE SEQUENCE</scope>
    <source>
        <strain evidence="2">NKZ352</strain>
    </source>
</reference>
<dbReference type="AlphaFoldDB" id="A0A8S1HGF4"/>
<dbReference type="Proteomes" id="UP000835052">
    <property type="component" value="Unassembled WGS sequence"/>
</dbReference>
<keyword evidence="1" id="KW-0732">Signal</keyword>